<gene>
    <name evidence="2" type="ORF">LEA_05717</name>
</gene>
<keyword evidence="1" id="KW-0812">Transmembrane</keyword>
<evidence type="ECO:0000313" key="2">
    <source>
        <dbReference type="EMBL" id="EKC74461.1"/>
    </source>
</evidence>
<proteinExistence type="predicted"/>
<accession>K1USG4</accession>
<dbReference type="EMBL" id="AJWY01003725">
    <property type="protein sequence ID" value="EKC74461.1"/>
    <property type="molecule type" value="Genomic_DNA"/>
</dbReference>
<keyword evidence="1" id="KW-1133">Transmembrane helix</keyword>
<organism evidence="2">
    <name type="scientific">human gut metagenome</name>
    <dbReference type="NCBI Taxonomy" id="408170"/>
    <lineage>
        <taxon>unclassified sequences</taxon>
        <taxon>metagenomes</taxon>
        <taxon>organismal metagenomes</taxon>
    </lineage>
</organism>
<feature type="non-terminal residue" evidence="2">
    <location>
        <position position="1"/>
    </location>
</feature>
<name>K1USG4_9ZZZZ</name>
<protein>
    <submittedName>
        <fullName evidence="2">Uncharacterized protein</fullName>
    </submittedName>
</protein>
<evidence type="ECO:0000256" key="1">
    <source>
        <dbReference type="SAM" id="Phobius"/>
    </source>
</evidence>
<dbReference type="AlphaFoldDB" id="K1USG4"/>
<comment type="caution">
    <text evidence="2">The sequence shown here is derived from an EMBL/GenBank/DDBJ whole genome shotgun (WGS) entry which is preliminary data.</text>
</comment>
<feature type="transmembrane region" description="Helical" evidence="1">
    <location>
        <begin position="22"/>
        <end position="43"/>
    </location>
</feature>
<sequence length="57" mass="6260">EDICEILDMYIYRITFGSVPDFGFSMAISLFRSVVNCIFLIAADRGAKKFGGSGLFG</sequence>
<reference evidence="2" key="1">
    <citation type="journal article" date="2013" name="Environ. Microbiol.">
        <title>Microbiota from the distal guts of lean and obese adolescents exhibit partial functional redundancy besides clear differences in community structure.</title>
        <authorList>
            <person name="Ferrer M."/>
            <person name="Ruiz A."/>
            <person name="Lanza F."/>
            <person name="Haange S.B."/>
            <person name="Oberbach A."/>
            <person name="Till H."/>
            <person name="Bargiela R."/>
            <person name="Campoy C."/>
            <person name="Segura M.T."/>
            <person name="Richter M."/>
            <person name="von Bergen M."/>
            <person name="Seifert J."/>
            <person name="Suarez A."/>
        </authorList>
    </citation>
    <scope>NUCLEOTIDE SEQUENCE</scope>
</reference>
<keyword evidence="1" id="KW-0472">Membrane</keyword>